<dbReference type="SUPFAM" id="SSF46689">
    <property type="entry name" value="Homeodomain-like"/>
    <property type="match status" value="1"/>
</dbReference>
<dbReference type="Proteomes" id="UP000239663">
    <property type="component" value="Unassembled WGS sequence"/>
</dbReference>
<dbReference type="EMBL" id="PKOZ01000007">
    <property type="protein sequence ID" value="PQD94798.1"/>
    <property type="molecule type" value="Genomic_DNA"/>
</dbReference>
<dbReference type="InterPro" id="IPR050624">
    <property type="entry name" value="HTH-type_Tx_Regulator"/>
</dbReference>
<keyword evidence="1" id="KW-0678">Repressor</keyword>
<keyword evidence="4" id="KW-0804">Transcription</keyword>
<dbReference type="AlphaFoldDB" id="A0A2S7MYI4"/>
<dbReference type="FunFam" id="1.10.10.60:FF:000141">
    <property type="entry name" value="TetR family transcriptional regulator"/>
    <property type="match status" value="1"/>
</dbReference>
<dbReference type="InterPro" id="IPR023772">
    <property type="entry name" value="DNA-bd_HTH_TetR-type_CS"/>
</dbReference>
<feature type="domain" description="HTH tetR-type" evidence="6">
    <location>
        <begin position="6"/>
        <end position="66"/>
    </location>
</feature>
<reference evidence="7 8" key="1">
    <citation type="submission" date="2017-12" db="EMBL/GenBank/DDBJ databases">
        <title>Taxonomic description and draft genome of Pradoshia cofamensis Gen. nov., sp. nov., a thermotolerant bacillale isolated from anterior gut of earthworm Eisenia fetida.</title>
        <authorList>
            <person name="Saha T."/>
            <person name="Chakraborty R."/>
        </authorList>
    </citation>
    <scope>NUCLEOTIDE SEQUENCE [LARGE SCALE GENOMIC DNA]</scope>
    <source>
        <strain evidence="7 8">EAG3</strain>
    </source>
</reference>
<evidence type="ECO:0000256" key="1">
    <source>
        <dbReference type="ARBA" id="ARBA00022491"/>
    </source>
</evidence>
<comment type="caution">
    <text evidence="7">The sequence shown here is derived from an EMBL/GenBank/DDBJ whole genome shotgun (WGS) entry which is preliminary data.</text>
</comment>
<dbReference type="PROSITE" id="PS50977">
    <property type="entry name" value="HTH_TETR_2"/>
    <property type="match status" value="1"/>
</dbReference>
<evidence type="ECO:0000256" key="3">
    <source>
        <dbReference type="ARBA" id="ARBA00023125"/>
    </source>
</evidence>
<protein>
    <submittedName>
        <fullName evidence="7">TetR/AcrR family transcriptional regulator</fullName>
    </submittedName>
</protein>
<evidence type="ECO:0000259" key="6">
    <source>
        <dbReference type="PROSITE" id="PS50977"/>
    </source>
</evidence>
<keyword evidence="8" id="KW-1185">Reference proteome</keyword>
<dbReference type="PRINTS" id="PR00455">
    <property type="entry name" value="HTHTETR"/>
</dbReference>
<dbReference type="Pfam" id="PF00440">
    <property type="entry name" value="TetR_N"/>
    <property type="match status" value="1"/>
</dbReference>
<dbReference type="Gene3D" id="1.10.357.10">
    <property type="entry name" value="Tetracycline Repressor, domain 2"/>
    <property type="match status" value="1"/>
</dbReference>
<evidence type="ECO:0000256" key="2">
    <source>
        <dbReference type="ARBA" id="ARBA00023015"/>
    </source>
</evidence>
<organism evidence="7 8">
    <name type="scientific">Pradoshia eiseniae</name>
    <dbReference type="NCBI Taxonomy" id="2064768"/>
    <lineage>
        <taxon>Bacteria</taxon>
        <taxon>Bacillati</taxon>
        <taxon>Bacillota</taxon>
        <taxon>Bacilli</taxon>
        <taxon>Bacillales</taxon>
        <taxon>Bacillaceae</taxon>
        <taxon>Pradoshia</taxon>
    </lineage>
</organism>
<name>A0A2S7MYI4_9BACI</name>
<dbReference type="GO" id="GO:0045892">
    <property type="term" value="P:negative regulation of DNA-templated transcription"/>
    <property type="evidence" value="ECO:0007669"/>
    <property type="project" value="UniProtKB-ARBA"/>
</dbReference>
<dbReference type="PROSITE" id="PS01081">
    <property type="entry name" value="HTH_TETR_1"/>
    <property type="match status" value="1"/>
</dbReference>
<dbReference type="GO" id="GO:0003677">
    <property type="term" value="F:DNA binding"/>
    <property type="evidence" value="ECO:0007669"/>
    <property type="project" value="UniProtKB-UniRule"/>
</dbReference>
<keyword evidence="2" id="KW-0805">Transcription regulation</keyword>
<accession>A0A2S7MYI4</accession>
<gene>
    <name evidence="7" type="ORF">CYL18_12595</name>
</gene>
<evidence type="ECO:0000313" key="8">
    <source>
        <dbReference type="Proteomes" id="UP000239663"/>
    </source>
</evidence>
<evidence type="ECO:0000313" key="7">
    <source>
        <dbReference type="EMBL" id="PQD94798.1"/>
    </source>
</evidence>
<evidence type="ECO:0000256" key="4">
    <source>
        <dbReference type="ARBA" id="ARBA00023163"/>
    </source>
</evidence>
<evidence type="ECO:0000256" key="5">
    <source>
        <dbReference type="PROSITE-ProRule" id="PRU00335"/>
    </source>
</evidence>
<dbReference type="PANTHER" id="PTHR43479:SF22">
    <property type="entry name" value="TRANSCRIPTIONAL REGULATOR, TETR FAMILY"/>
    <property type="match status" value="1"/>
</dbReference>
<dbReference type="InterPro" id="IPR001647">
    <property type="entry name" value="HTH_TetR"/>
</dbReference>
<sequence length="302" mass="35949">MRLDLNERKRQVINHAKRLFLEKGYRNTSIQDILEDSNISRGTFYNYFPSKGELFKAVYDSFLKENHARRDELLLGKDLGDEEVFMLQLKVHMSTSFHNRFFILIDDVMSSNEQDVKEFILQTRWLYINWLHNRLTDVFGEAKKPYLLDCAIILGSLLQHYVYFYVKAKGDEEIEEAIRYCFGCVKTILEDVSKRDIQLLSPSVLENFIPNGAKGNRDLRYELLQKTNILKRCMMQDLKEQQRIGYMQMVDFIQDEIMHHQHPRPILVKTVLASMSQEQYFLEMDMFEGYKDLVNIWLENEI</sequence>
<feature type="DNA-binding region" description="H-T-H motif" evidence="5">
    <location>
        <begin position="29"/>
        <end position="48"/>
    </location>
</feature>
<keyword evidence="3 5" id="KW-0238">DNA-binding</keyword>
<proteinExistence type="predicted"/>
<dbReference type="InterPro" id="IPR009057">
    <property type="entry name" value="Homeodomain-like_sf"/>
</dbReference>
<dbReference type="PANTHER" id="PTHR43479">
    <property type="entry name" value="ACREF/ENVCD OPERON REPRESSOR-RELATED"/>
    <property type="match status" value="1"/>
</dbReference>